<reference evidence="7" key="1">
    <citation type="submission" date="2022-11" db="UniProtKB">
        <authorList>
            <consortium name="EnsemblMetazoa"/>
        </authorList>
    </citation>
    <scope>IDENTIFICATION</scope>
</reference>
<keyword evidence="6" id="KW-0812">Transmembrane</keyword>
<evidence type="ECO:0000256" key="1">
    <source>
        <dbReference type="ARBA" id="ARBA00004613"/>
    </source>
</evidence>
<feature type="transmembrane region" description="Helical" evidence="6">
    <location>
        <begin position="14"/>
        <end position="36"/>
    </location>
</feature>
<dbReference type="OrthoDB" id="6038945at2759"/>
<protein>
    <submittedName>
        <fullName evidence="7">Uncharacterized protein</fullName>
    </submittedName>
</protein>
<keyword evidence="8" id="KW-1185">Reference proteome</keyword>
<keyword evidence="3" id="KW-0964">Secreted</keyword>
<dbReference type="OMA" id="PRVEHSH"/>
<evidence type="ECO:0000256" key="4">
    <source>
        <dbReference type="ARBA" id="ARBA00022729"/>
    </source>
</evidence>
<dbReference type="GeneID" id="119728119"/>
<dbReference type="EnsemblMetazoa" id="XM_038200195.1">
    <property type="protein sequence ID" value="XP_038056123.1"/>
    <property type="gene ID" value="LOC119728119"/>
</dbReference>
<keyword evidence="6" id="KW-0472">Membrane</keyword>
<dbReference type="Pfam" id="PF06083">
    <property type="entry name" value="IL17"/>
    <property type="match status" value="1"/>
</dbReference>
<sequence length="162" mass="18563">MNAYRLIPLLQINVARLVCLLGIILLLTTLITPGIGSKNRRQSREKKHRDRTDKRQTDRYSVSWDPQPPVGPPAPDYCSCSWEYYDHEDAQRIPRHLHFARCTNPNDDCRDSSEGSCHLHNYTVAVLRRSSTASRCRDSLDDYEVAYESVPVACVCVLPDPY</sequence>
<dbReference type="InterPro" id="IPR029034">
    <property type="entry name" value="Cystine-knot_cytokine"/>
</dbReference>
<keyword evidence="6" id="KW-1133">Transmembrane helix</keyword>
<proteinExistence type="inferred from homology"/>
<evidence type="ECO:0000256" key="6">
    <source>
        <dbReference type="SAM" id="Phobius"/>
    </source>
</evidence>
<accession>A0A913ZWU8</accession>
<dbReference type="AlphaFoldDB" id="A0A913ZWU8"/>
<evidence type="ECO:0000256" key="3">
    <source>
        <dbReference type="ARBA" id="ARBA00022525"/>
    </source>
</evidence>
<organism evidence="7 8">
    <name type="scientific">Patiria miniata</name>
    <name type="common">Bat star</name>
    <name type="synonym">Asterina miniata</name>
    <dbReference type="NCBI Taxonomy" id="46514"/>
    <lineage>
        <taxon>Eukaryota</taxon>
        <taxon>Metazoa</taxon>
        <taxon>Echinodermata</taxon>
        <taxon>Eleutherozoa</taxon>
        <taxon>Asterozoa</taxon>
        <taxon>Asteroidea</taxon>
        <taxon>Valvatacea</taxon>
        <taxon>Valvatida</taxon>
        <taxon>Asterinidae</taxon>
        <taxon>Patiria</taxon>
    </lineage>
</organism>
<evidence type="ECO:0000256" key="2">
    <source>
        <dbReference type="ARBA" id="ARBA00007236"/>
    </source>
</evidence>
<name>A0A913ZWU8_PATMI</name>
<evidence type="ECO:0000256" key="5">
    <source>
        <dbReference type="SAM" id="MobiDB-lite"/>
    </source>
</evidence>
<dbReference type="GO" id="GO:0005576">
    <property type="term" value="C:extracellular region"/>
    <property type="evidence" value="ECO:0007669"/>
    <property type="project" value="UniProtKB-SubCell"/>
</dbReference>
<dbReference type="SUPFAM" id="SSF57501">
    <property type="entry name" value="Cystine-knot cytokines"/>
    <property type="match status" value="1"/>
</dbReference>
<dbReference type="Proteomes" id="UP000887568">
    <property type="component" value="Unplaced"/>
</dbReference>
<dbReference type="RefSeq" id="XP_038056123.1">
    <property type="nucleotide sequence ID" value="XM_038200195.1"/>
</dbReference>
<keyword evidence="4" id="KW-0732">Signal</keyword>
<comment type="similarity">
    <text evidence="2">Belongs to the IL-17 family.</text>
</comment>
<dbReference type="Gene3D" id="2.10.90.10">
    <property type="entry name" value="Cystine-knot cytokines"/>
    <property type="match status" value="1"/>
</dbReference>
<feature type="compositionally biased region" description="Basic residues" evidence="5">
    <location>
        <begin position="38"/>
        <end position="49"/>
    </location>
</feature>
<feature type="region of interest" description="Disordered" evidence="5">
    <location>
        <begin position="37"/>
        <end position="73"/>
    </location>
</feature>
<evidence type="ECO:0000313" key="7">
    <source>
        <dbReference type="EnsemblMetazoa" id="XP_038056123.1"/>
    </source>
</evidence>
<dbReference type="InterPro" id="IPR010345">
    <property type="entry name" value="IL-17_fam"/>
</dbReference>
<dbReference type="GO" id="GO:0005125">
    <property type="term" value="F:cytokine activity"/>
    <property type="evidence" value="ECO:0007669"/>
    <property type="project" value="InterPro"/>
</dbReference>
<comment type="subcellular location">
    <subcellularLocation>
        <location evidence="1">Secreted</location>
    </subcellularLocation>
</comment>
<evidence type="ECO:0000313" key="8">
    <source>
        <dbReference type="Proteomes" id="UP000887568"/>
    </source>
</evidence>